<dbReference type="PANTHER" id="PTHR19232">
    <property type="entry name" value="CENTROCORTIN FAMILY MEMBER"/>
    <property type="match status" value="1"/>
</dbReference>
<dbReference type="AlphaFoldDB" id="A0A3B4WBN8"/>
<keyword evidence="5" id="KW-1185">Reference proteome</keyword>
<evidence type="ECO:0000256" key="2">
    <source>
        <dbReference type="ARBA" id="ARBA00023054"/>
    </source>
</evidence>
<protein>
    <submittedName>
        <fullName evidence="4">Uncharacterized protein</fullName>
    </submittedName>
</protein>
<organism evidence="4 5">
    <name type="scientific">Seriola lalandi dorsalis</name>
    <dbReference type="NCBI Taxonomy" id="1841481"/>
    <lineage>
        <taxon>Eukaryota</taxon>
        <taxon>Metazoa</taxon>
        <taxon>Chordata</taxon>
        <taxon>Craniata</taxon>
        <taxon>Vertebrata</taxon>
        <taxon>Euteleostomi</taxon>
        <taxon>Actinopterygii</taxon>
        <taxon>Neopterygii</taxon>
        <taxon>Teleostei</taxon>
        <taxon>Neoteleostei</taxon>
        <taxon>Acanthomorphata</taxon>
        <taxon>Carangaria</taxon>
        <taxon>Carangiformes</taxon>
        <taxon>Carangidae</taxon>
        <taxon>Seriola</taxon>
    </lineage>
</organism>
<feature type="coiled-coil region" evidence="3">
    <location>
        <begin position="87"/>
        <end position="127"/>
    </location>
</feature>
<evidence type="ECO:0000313" key="4">
    <source>
        <dbReference type="Ensembl" id="ENSSLDP00000001115.1"/>
    </source>
</evidence>
<dbReference type="STRING" id="1841481.ENSSLDP00000001115"/>
<dbReference type="Ensembl" id="ENSSLDT00000001189.1">
    <property type="protein sequence ID" value="ENSSLDP00000001115.1"/>
    <property type="gene ID" value="ENSSLDG00000000961.1"/>
</dbReference>
<reference evidence="4" key="1">
    <citation type="submission" date="2025-08" db="UniProtKB">
        <authorList>
            <consortium name="Ensembl"/>
        </authorList>
    </citation>
    <scope>IDENTIFICATION</scope>
</reference>
<dbReference type="InterPro" id="IPR026079">
    <property type="entry name" value="CDR2"/>
</dbReference>
<evidence type="ECO:0000256" key="3">
    <source>
        <dbReference type="SAM" id="Coils"/>
    </source>
</evidence>
<evidence type="ECO:0000256" key="1">
    <source>
        <dbReference type="ARBA" id="ARBA00009019"/>
    </source>
</evidence>
<accession>A0A3B4WBN8</accession>
<dbReference type="GeneTree" id="ENSGT00390000018570"/>
<dbReference type="PANTHER" id="PTHR19232:SF10">
    <property type="entry name" value="CEREBELLAR DEGENERATION-RELATED PROTEIN 2-LIKE"/>
    <property type="match status" value="1"/>
</dbReference>
<sequence length="148" mass="17413">MLRAGRMEEFVTEEEEPWYDQRDLEQDLHLAAELGKTLLERNKELEDSLQQMYINNEDQVQEIEVCLSHLLSRACPSQLQTFVCVFVNRLTGTMETLQGQVDSLTARVEELRTLEELRVRREKKERRKTVHSFPCLKDLFSNVEHACT</sequence>
<reference evidence="4" key="2">
    <citation type="submission" date="2025-09" db="UniProtKB">
        <authorList>
            <consortium name="Ensembl"/>
        </authorList>
    </citation>
    <scope>IDENTIFICATION</scope>
</reference>
<name>A0A3B4WBN8_SERLL</name>
<dbReference type="Proteomes" id="UP000261360">
    <property type="component" value="Unplaced"/>
</dbReference>
<keyword evidence="2 3" id="KW-0175">Coiled coil</keyword>
<proteinExistence type="inferred from homology"/>
<evidence type="ECO:0000313" key="5">
    <source>
        <dbReference type="Proteomes" id="UP000261360"/>
    </source>
</evidence>
<comment type="similarity">
    <text evidence="1">Belongs to the CDR2 family.</text>
</comment>